<keyword evidence="4" id="KW-1133">Transmembrane helix</keyword>
<protein>
    <submittedName>
        <fullName evidence="5">Uncharacterized protein</fullName>
        <ecNumber evidence="5">2.4.1.-</ecNumber>
    </submittedName>
</protein>
<keyword evidence="4" id="KW-0812">Transmembrane</keyword>
<dbReference type="eggNOG" id="KOG1192">
    <property type="taxonomic scope" value="Eukaryota"/>
</dbReference>
<dbReference type="CDD" id="cd03784">
    <property type="entry name" value="GT1_Gtf-like"/>
    <property type="match status" value="1"/>
</dbReference>
<dbReference type="InParanoid" id="B4MUU0"/>
<comment type="similarity">
    <text evidence="1">Belongs to the UDP-glycosyltransferase family.</text>
</comment>
<keyword evidence="2 5" id="KW-0328">Glycosyltransferase</keyword>
<feature type="transmembrane region" description="Helical" evidence="4">
    <location>
        <begin position="499"/>
        <end position="522"/>
    </location>
</feature>
<dbReference type="FunFam" id="3.40.50.2000:FF:000050">
    <property type="entry name" value="UDP-glucuronosyltransferase"/>
    <property type="match status" value="1"/>
</dbReference>
<dbReference type="Gene3D" id="3.40.50.2000">
    <property type="entry name" value="Glycogen Phosphorylase B"/>
    <property type="match status" value="2"/>
</dbReference>
<evidence type="ECO:0000256" key="2">
    <source>
        <dbReference type="ARBA" id="ARBA00022676"/>
    </source>
</evidence>
<keyword evidence="4" id="KW-0472">Membrane</keyword>
<proteinExistence type="inferred from homology"/>
<sequence>MARANGTLFTLLGIVTCFILIGGIHGANILCLFTSISPSHLVIQMSMARILYDRGHNVTVVTTLKSPIPIDHTNINHIQVEISEEDKQMLSSLFGDMAKTDNSNVVLSMFRSFKKVSFIFNKVAGTLTDPLVRNLYENKDNNFDLVIVGYFMNSSPMAIAHKLKVPLIVQVCNPPSDITAGRMLGNPKELSYVSAQYASANEGEQTFGKRFANIFTSLGVNGFMFFVDKTNEQNYYKLVGDDASFPDYADLNKNISLVFFASHAPSEGPIRPNVPGVIEVGGIQVKDQPDPLPQNIKEFIGNATNGAILLSLGSNIKGSHIKADTMQIMFKVLSKLKQRIIWKWEDLDNTPGKSDNILYSKWVPQDDVLAHPNIKLFITHAGKGSITEAQYHGKPMLALPVFGDQPANAAVMVSQHFGLSLSLLTLEEQQFYDSLIEVLENPKYTQKVTKFSSLYRDRPLTARESVIYWTEYVIRHHGAKHLQSPVVHMNFIAANNLDIYALILVVLLISFYTTKISIIWLYGKCKTKTSKSAQQKVKVKRN</sequence>
<keyword evidence="3 5" id="KW-0808">Transferase</keyword>
<dbReference type="EMBL" id="CH963857">
    <property type="protein sequence ID" value="EDW76285.2"/>
    <property type="molecule type" value="Genomic_DNA"/>
</dbReference>
<name>B4MUU0_DROWI</name>
<accession>B4MUU0</accession>
<reference evidence="5 6" key="1">
    <citation type="journal article" date="2007" name="Nature">
        <title>Evolution of genes and genomes on the Drosophila phylogeny.</title>
        <authorList>
            <consortium name="Drosophila 12 Genomes Consortium"/>
            <person name="Clark A.G."/>
            <person name="Eisen M.B."/>
            <person name="Smith D.R."/>
            <person name="Bergman C.M."/>
            <person name="Oliver B."/>
            <person name="Markow T.A."/>
            <person name="Kaufman T.C."/>
            <person name="Kellis M."/>
            <person name="Gelbart W."/>
            <person name="Iyer V.N."/>
            <person name="Pollard D.A."/>
            <person name="Sackton T.B."/>
            <person name="Larracuente A.M."/>
            <person name="Singh N.D."/>
            <person name="Abad J.P."/>
            <person name="Abt D.N."/>
            <person name="Adryan B."/>
            <person name="Aguade M."/>
            <person name="Akashi H."/>
            <person name="Anderson W.W."/>
            <person name="Aquadro C.F."/>
            <person name="Ardell D.H."/>
            <person name="Arguello R."/>
            <person name="Artieri C.G."/>
            <person name="Barbash D.A."/>
            <person name="Barker D."/>
            <person name="Barsanti P."/>
            <person name="Batterham P."/>
            <person name="Batzoglou S."/>
            <person name="Begun D."/>
            <person name="Bhutkar A."/>
            <person name="Blanco E."/>
            <person name="Bosak S.A."/>
            <person name="Bradley R.K."/>
            <person name="Brand A.D."/>
            <person name="Brent M.R."/>
            <person name="Brooks A.N."/>
            <person name="Brown R.H."/>
            <person name="Butlin R.K."/>
            <person name="Caggese C."/>
            <person name="Calvi B.R."/>
            <person name="Bernardo de Carvalho A."/>
            <person name="Caspi A."/>
            <person name="Castrezana S."/>
            <person name="Celniker S.E."/>
            <person name="Chang J.L."/>
            <person name="Chapple C."/>
            <person name="Chatterji S."/>
            <person name="Chinwalla A."/>
            <person name="Civetta A."/>
            <person name="Clifton S.W."/>
            <person name="Comeron J.M."/>
            <person name="Costello J.C."/>
            <person name="Coyne J.A."/>
            <person name="Daub J."/>
            <person name="David R.G."/>
            <person name="Delcher A.L."/>
            <person name="Delehaunty K."/>
            <person name="Do C.B."/>
            <person name="Ebling H."/>
            <person name="Edwards K."/>
            <person name="Eickbush T."/>
            <person name="Evans J.D."/>
            <person name="Filipski A."/>
            <person name="Findeiss S."/>
            <person name="Freyhult E."/>
            <person name="Fulton L."/>
            <person name="Fulton R."/>
            <person name="Garcia A.C."/>
            <person name="Gardiner A."/>
            <person name="Garfield D.A."/>
            <person name="Garvin B.E."/>
            <person name="Gibson G."/>
            <person name="Gilbert D."/>
            <person name="Gnerre S."/>
            <person name="Godfrey J."/>
            <person name="Good R."/>
            <person name="Gotea V."/>
            <person name="Gravely B."/>
            <person name="Greenberg A.J."/>
            <person name="Griffiths-Jones S."/>
            <person name="Gross S."/>
            <person name="Guigo R."/>
            <person name="Gustafson E.A."/>
            <person name="Haerty W."/>
            <person name="Hahn M.W."/>
            <person name="Halligan D.L."/>
            <person name="Halpern A.L."/>
            <person name="Halter G.M."/>
            <person name="Han M.V."/>
            <person name="Heger A."/>
            <person name="Hillier L."/>
            <person name="Hinrichs A.S."/>
            <person name="Holmes I."/>
            <person name="Hoskins R.A."/>
            <person name="Hubisz M.J."/>
            <person name="Hultmark D."/>
            <person name="Huntley M.A."/>
            <person name="Jaffe D.B."/>
            <person name="Jagadeeshan S."/>
            <person name="Jeck W.R."/>
            <person name="Johnson J."/>
            <person name="Jones C.D."/>
            <person name="Jordan W.C."/>
            <person name="Karpen G.H."/>
            <person name="Kataoka E."/>
            <person name="Keightley P.D."/>
            <person name="Kheradpour P."/>
            <person name="Kirkness E.F."/>
            <person name="Koerich L.B."/>
            <person name="Kristiansen K."/>
            <person name="Kudrna D."/>
            <person name="Kulathinal R.J."/>
            <person name="Kumar S."/>
            <person name="Kwok R."/>
            <person name="Lander E."/>
            <person name="Langley C.H."/>
            <person name="Lapoint R."/>
            <person name="Lazzaro B.P."/>
            <person name="Lee S.J."/>
            <person name="Levesque L."/>
            <person name="Li R."/>
            <person name="Lin C.F."/>
            <person name="Lin M.F."/>
            <person name="Lindblad-Toh K."/>
            <person name="Llopart A."/>
            <person name="Long M."/>
            <person name="Low L."/>
            <person name="Lozovsky E."/>
            <person name="Lu J."/>
            <person name="Luo M."/>
            <person name="Machado C.A."/>
            <person name="Makalowski W."/>
            <person name="Marzo M."/>
            <person name="Matsuda M."/>
            <person name="Matzkin L."/>
            <person name="McAllister B."/>
            <person name="McBride C.S."/>
            <person name="McKernan B."/>
            <person name="McKernan K."/>
            <person name="Mendez-Lago M."/>
            <person name="Minx P."/>
            <person name="Mollenhauer M.U."/>
            <person name="Montooth K."/>
            <person name="Mount S.M."/>
            <person name="Mu X."/>
            <person name="Myers E."/>
            <person name="Negre B."/>
            <person name="Newfeld S."/>
            <person name="Nielsen R."/>
            <person name="Noor M.A."/>
            <person name="O'Grady P."/>
            <person name="Pachter L."/>
            <person name="Papaceit M."/>
            <person name="Parisi M.J."/>
            <person name="Parisi M."/>
            <person name="Parts L."/>
            <person name="Pedersen J.S."/>
            <person name="Pesole G."/>
            <person name="Phillippy A.M."/>
            <person name="Ponting C.P."/>
            <person name="Pop M."/>
            <person name="Porcelli D."/>
            <person name="Powell J.R."/>
            <person name="Prohaska S."/>
            <person name="Pruitt K."/>
            <person name="Puig M."/>
            <person name="Quesneville H."/>
            <person name="Ram K.R."/>
            <person name="Rand D."/>
            <person name="Rasmussen M.D."/>
            <person name="Reed L.K."/>
            <person name="Reenan R."/>
            <person name="Reily A."/>
            <person name="Remington K.A."/>
            <person name="Rieger T.T."/>
            <person name="Ritchie M.G."/>
            <person name="Robin C."/>
            <person name="Rogers Y.H."/>
            <person name="Rohde C."/>
            <person name="Rozas J."/>
            <person name="Rubenfield M.J."/>
            <person name="Ruiz A."/>
            <person name="Russo S."/>
            <person name="Salzberg S.L."/>
            <person name="Sanchez-Gracia A."/>
            <person name="Saranga D.J."/>
            <person name="Sato H."/>
            <person name="Schaeffer S.W."/>
            <person name="Schatz M.C."/>
            <person name="Schlenke T."/>
            <person name="Schwartz R."/>
            <person name="Segarra C."/>
            <person name="Singh R.S."/>
            <person name="Sirot L."/>
            <person name="Sirota M."/>
            <person name="Sisneros N.B."/>
            <person name="Smith C.D."/>
            <person name="Smith T.F."/>
            <person name="Spieth J."/>
            <person name="Stage D.E."/>
            <person name="Stark A."/>
            <person name="Stephan W."/>
            <person name="Strausberg R.L."/>
            <person name="Strempel S."/>
            <person name="Sturgill D."/>
            <person name="Sutton G."/>
            <person name="Sutton G.G."/>
            <person name="Tao W."/>
            <person name="Teichmann S."/>
            <person name="Tobari Y.N."/>
            <person name="Tomimura Y."/>
            <person name="Tsolas J.M."/>
            <person name="Valente V.L."/>
            <person name="Venter E."/>
            <person name="Venter J.C."/>
            <person name="Vicario S."/>
            <person name="Vieira F.G."/>
            <person name="Vilella A.J."/>
            <person name="Villasante A."/>
            <person name="Walenz B."/>
            <person name="Wang J."/>
            <person name="Wasserman M."/>
            <person name="Watts T."/>
            <person name="Wilson D."/>
            <person name="Wilson R.K."/>
            <person name="Wing R.A."/>
            <person name="Wolfner M.F."/>
            <person name="Wong A."/>
            <person name="Wong G.K."/>
            <person name="Wu C.I."/>
            <person name="Wu G."/>
            <person name="Yamamoto D."/>
            <person name="Yang H.P."/>
            <person name="Yang S.P."/>
            <person name="Yorke J.A."/>
            <person name="Yoshida K."/>
            <person name="Zdobnov E."/>
            <person name="Zhang P."/>
            <person name="Zhang Y."/>
            <person name="Zimin A.V."/>
            <person name="Baldwin J."/>
            <person name="Abdouelleil A."/>
            <person name="Abdulkadir J."/>
            <person name="Abebe A."/>
            <person name="Abera B."/>
            <person name="Abreu J."/>
            <person name="Acer S.C."/>
            <person name="Aftuck L."/>
            <person name="Alexander A."/>
            <person name="An P."/>
            <person name="Anderson E."/>
            <person name="Anderson S."/>
            <person name="Arachi H."/>
            <person name="Azer M."/>
            <person name="Bachantsang P."/>
            <person name="Barry A."/>
            <person name="Bayul T."/>
            <person name="Berlin A."/>
            <person name="Bessette D."/>
            <person name="Bloom T."/>
            <person name="Blye J."/>
            <person name="Boguslavskiy L."/>
            <person name="Bonnet C."/>
            <person name="Boukhgalter B."/>
            <person name="Bourzgui I."/>
            <person name="Brown A."/>
            <person name="Cahill P."/>
            <person name="Channer S."/>
            <person name="Cheshatsang Y."/>
            <person name="Chuda L."/>
            <person name="Citroen M."/>
            <person name="Collymore A."/>
            <person name="Cooke P."/>
            <person name="Costello M."/>
            <person name="D'Aco K."/>
            <person name="Daza R."/>
            <person name="De Haan G."/>
            <person name="DeGray S."/>
            <person name="DeMaso C."/>
            <person name="Dhargay N."/>
            <person name="Dooley K."/>
            <person name="Dooley E."/>
            <person name="Doricent M."/>
            <person name="Dorje P."/>
            <person name="Dorjee K."/>
            <person name="Dupes A."/>
            <person name="Elong R."/>
            <person name="Falk J."/>
            <person name="Farina A."/>
            <person name="Faro S."/>
            <person name="Ferguson D."/>
            <person name="Fisher S."/>
            <person name="Foley C.D."/>
            <person name="Franke A."/>
            <person name="Friedrich D."/>
            <person name="Gadbois L."/>
            <person name="Gearin G."/>
            <person name="Gearin C.R."/>
            <person name="Giannoukos G."/>
            <person name="Goode T."/>
            <person name="Graham J."/>
            <person name="Grandbois E."/>
            <person name="Grewal S."/>
            <person name="Gyaltsen K."/>
            <person name="Hafez N."/>
            <person name="Hagos B."/>
            <person name="Hall J."/>
            <person name="Henson C."/>
            <person name="Hollinger A."/>
            <person name="Honan T."/>
            <person name="Huard M.D."/>
            <person name="Hughes L."/>
            <person name="Hurhula B."/>
            <person name="Husby M.E."/>
            <person name="Kamat A."/>
            <person name="Kanga B."/>
            <person name="Kashin S."/>
            <person name="Khazanovich D."/>
            <person name="Kisner P."/>
            <person name="Lance K."/>
            <person name="Lara M."/>
            <person name="Lee W."/>
            <person name="Lennon N."/>
            <person name="Letendre F."/>
            <person name="LeVine R."/>
            <person name="Lipovsky A."/>
            <person name="Liu X."/>
            <person name="Liu J."/>
            <person name="Liu S."/>
            <person name="Lokyitsang T."/>
            <person name="Lokyitsang Y."/>
            <person name="Lubonja R."/>
            <person name="Lui A."/>
            <person name="MacDonald P."/>
            <person name="Magnisalis V."/>
            <person name="Maru K."/>
            <person name="Matthews C."/>
            <person name="McCusker W."/>
            <person name="McDonough S."/>
            <person name="Mehta T."/>
            <person name="Meldrim J."/>
            <person name="Meneus L."/>
            <person name="Mihai O."/>
            <person name="Mihalev A."/>
            <person name="Mihova T."/>
            <person name="Mittelman R."/>
            <person name="Mlenga V."/>
            <person name="Montmayeur A."/>
            <person name="Mulrain L."/>
            <person name="Navidi A."/>
            <person name="Naylor J."/>
            <person name="Negash T."/>
            <person name="Nguyen T."/>
            <person name="Nguyen N."/>
            <person name="Nicol R."/>
            <person name="Norbu C."/>
            <person name="Norbu N."/>
            <person name="Novod N."/>
            <person name="O'Neill B."/>
            <person name="Osman S."/>
            <person name="Markiewicz E."/>
            <person name="Oyono O.L."/>
            <person name="Patti C."/>
            <person name="Phunkhang P."/>
            <person name="Pierre F."/>
            <person name="Priest M."/>
            <person name="Raghuraman S."/>
            <person name="Rege F."/>
            <person name="Reyes R."/>
            <person name="Rise C."/>
            <person name="Rogov P."/>
            <person name="Ross K."/>
            <person name="Ryan E."/>
            <person name="Settipalli S."/>
            <person name="Shea T."/>
            <person name="Sherpa N."/>
            <person name="Shi L."/>
            <person name="Shih D."/>
            <person name="Sparrow T."/>
            <person name="Spaulding J."/>
            <person name="Stalker J."/>
            <person name="Stange-Thomann N."/>
            <person name="Stavropoulos S."/>
            <person name="Stone C."/>
            <person name="Strader C."/>
            <person name="Tesfaye S."/>
            <person name="Thomson T."/>
            <person name="Thoulutsang Y."/>
            <person name="Thoulutsang D."/>
            <person name="Topham K."/>
            <person name="Topping I."/>
            <person name="Tsamla T."/>
            <person name="Vassiliev H."/>
            <person name="Vo A."/>
            <person name="Wangchuk T."/>
            <person name="Wangdi T."/>
            <person name="Weiand M."/>
            <person name="Wilkinson J."/>
            <person name="Wilson A."/>
            <person name="Yadav S."/>
            <person name="Young G."/>
            <person name="Yu Q."/>
            <person name="Zembek L."/>
            <person name="Zhong D."/>
            <person name="Zimmer A."/>
            <person name="Zwirko Z."/>
            <person name="Jaffe D.B."/>
            <person name="Alvarez P."/>
            <person name="Brockman W."/>
            <person name="Butler J."/>
            <person name="Chin C."/>
            <person name="Gnerre S."/>
            <person name="Grabherr M."/>
            <person name="Kleber M."/>
            <person name="Mauceli E."/>
            <person name="MacCallum I."/>
        </authorList>
    </citation>
    <scope>NUCLEOTIDE SEQUENCE [LARGE SCALE GENOMIC DNA]</scope>
    <source>
        <strain evidence="6">Tucson 14030-0811.24</strain>
    </source>
</reference>
<dbReference type="OrthoDB" id="5835829at2759"/>
<dbReference type="InterPro" id="IPR050271">
    <property type="entry name" value="UDP-glycosyltransferase"/>
</dbReference>
<keyword evidence="6" id="KW-1185">Reference proteome</keyword>
<dbReference type="PANTHER" id="PTHR48043:SF159">
    <property type="entry name" value="EG:EG0003.4 PROTEIN-RELATED"/>
    <property type="match status" value="1"/>
</dbReference>
<evidence type="ECO:0000256" key="1">
    <source>
        <dbReference type="ARBA" id="ARBA00009995"/>
    </source>
</evidence>
<dbReference type="SMR" id="B4MUU0"/>
<dbReference type="PANTHER" id="PTHR48043">
    <property type="entry name" value="EG:EG0003.4 PROTEIN-RELATED"/>
    <property type="match status" value="1"/>
</dbReference>
<dbReference type="Pfam" id="PF00201">
    <property type="entry name" value="UDPGT"/>
    <property type="match status" value="1"/>
</dbReference>
<dbReference type="SUPFAM" id="SSF53756">
    <property type="entry name" value="UDP-Glycosyltransferase/glycogen phosphorylase"/>
    <property type="match status" value="1"/>
</dbReference>
<dbReference type="HOGENOM" id="CLU_012949_0_2_1"/>
<evidence type="ECO:0000313" key="6">
    <source>
        <dbReference type="Proteomes" id="UP000007798"/>
    </source>
</evidence>
<organism evidence="5 6">
    <name type="scientific">Drosophila willistoni</name>
    <name type="common">Fruit fly</name>
    <dbReference type="NCBI Taxonomy" id="7260"/>
    <lineage>
        <taxon>Eukaryota</taxon>
        <taxon>Metazoa</taxon>
        <taxon>Ecdysozoa</taxon>
        <taxon>Arthropoda</taxon>
        <taxon>Hexapoda</taxon>
        <taxon>Insecta</taxon>
        <taxon>Pterygota</taxon>
        <taxon>Neoptera</taxon>
        <taxon>Endopterygota</taxon>
        <taxon>Diptera</taxon>
        <taxon>Brachycera</taxon>
        <taxon>Muscomorpha</taxon>
        <taxon>Ephydroidea</taxon>
        <taxon>Drosophilidae</taxon>
        <taxon>Drosophila</taxon>
        <taxon>Sophophora</taxon>
    </lineage>
</organism>
<dbReference type="AlphaFoldDB" id="B4MUU0"/>
<dbReference type="InterPro" id="IPR002213">
    <property type="entry name" value="UDP_glucos_trans"/>
</dbReference>
<dbReference type="KEGG" id="dwi:6642671"/>
<dbReference type="STRING" id="7260.B4MUU0"/>
<gene>
    <name evidence="5" type="primary">Dwil\GK14745</name>
    <name evidence="5" type="ORF">Dwil_GK14745</name>
</gene>
<dbReference type="GO" id="GO:0008194">
    <property type="term" value="F:UDP-glycosyltransferase activity"/>
    <property type="evidence" value="ECO:0007669"/>
    <property type="project" value="InterPro"/>
</dbReference>
<evidence type="ECO:0000256" key="4">
    <source>
        <dbReference type="SAM" id="Phobius"/>
    </source>
</evidence>
<evidence type="ECO:0000313" key="5">
    <source>
        <dbReference type="EMBL" id="EDW76285.2"/>
    </source>
</evidence>
<dbReference type="Proteomes" id="UP000007798">
    <property type="component" value="Unassembled WGS sequence"/>
</dbReference>
<evidence type="ECO:0000256" key="3">
    <source>
        <dbReference type="ARBA" id="ARBA00022679"/>
    </source>
</evidence>
<dbReference type="EC" id="2.4.1.-" evidence="5"/>